<dbReference type="SUPFAM" id="SSF48452">
    <property type="entry name" value="TPR-like"/>
    <property type="match status" value="2"/>
</dbReference>
<dbReference type="Proteomes" id="UP000598146">
    <property type="component" value="Unassembled WGS sequence"/>
</dbReference>
<dbReference type="EMBL" id="JADQTO010000038">
    <property type="protein sequence ID" value="MBG0568451.1"/>
    <property type="molecule type" value="Genomic_DNA"/>
</dbReference>
<feature type="coiled-coil region" evidence="1">
    <location>
        <begin position="205"/>
        <end position="232"/>
    </location>
</feature>
<keyword evidence="3" id="KW-1185">Reference proteome</keyword>
<protein>
    <recommendedName>
        <fullName evidence="4">Tetratricopeptide repeat protein</fullName>
    </recommendedName>
</protein>
<evidence type="ECO:0000313" key="2">
    <source>
        <dbReference type="EMBL" id="MBG0568451.1"/>
    </source>
</evidence>
<name>A0A931CL76_9ACTN</name>
<evidence type="ECO:0008006" key="4">
    <source>
        <dbReference type="Google" id="ProtNLM"/>
    </source>
</evidence>
<dbReference type="AlphaFoldDB" id="A0A931CL76"/>
<comment type="caution">
    <text evidence="2">The sequence shown here is derived from an EMBL/GenBank/DDBJ whole genome shotgun (WGS) entry which is preliminary data.</text>
</comment>
<reference evidence="2" key="1">
    <citation type="submission" date="2020-11" db="EMBL/GenBank/DDBJ databases">
        <title>Isolation and identification of active actinomycetes.</title>
        <authorList>
            <person name="Sun X."/>
        </authorList>
    </citation>
    <scope>NUCLEOTIDE SEQUENCE</scope>
    <source>
        <strain evidence="2">NEAU-A11</strain>
    </source>
</reference>
<proteinExistence type="predicted"/>
<organism evidence="2 3">
    <name type="scientific">Actinoplanes aureus</name>
    <dbReference type="NCBI Taxonomy" id="2792083"/>
    <lineage>
        <taxon>Bacteria</taxon>
        <taxon>Bacillati</taxon>
        <taxon>Actinomycetota</taxon>
        <taxon>Actinomycetes</taxon>
        <taxon>Micromonosporales</taxon>
        <taxon>Micromonosporaceae</taxon>
        <taxon>Actinoplanes</taxon>
    </lineage>
</organism>
<gene>
    <name evidence="2" type="ORF">I4J89_44210</name>
</gene>
<keyword evidence="1" id="KW-0175">Coiled coil</keyword>
<evidence type="ECO:0000313" key="3">
    <source>
        <dbReference type="Proteomes" id="UP000598146"/>
    </source>
</evidence>
<dbReference type="Gene3D" id="1.25.40.10">
    <property type="entry name" value="Tetratricopeptide repeat domain"/>
    <property type="match status" value="1"/>
</dbReference>
<dbReference type="RefSeq" id="WP_196420221.1">
    <property type="nucleotide sequence ID" value="NZ_JADQTO010000038.1"/>
</dbReference>
<accession>A0A931CL76</accession>
<evidence type="ECO:0000256" key="1">
    <source>
        <dbReference type="SAM" id="Coils"/>
    </source>
</evidence>
<sequence length="397" mass="42716">MAGDAGRALTLAEDLDEAHLKGWGQTGTLTSWLVRLAGELTDPYDRVRNAALLARALAQQDDLGPAIAMTRTALDLNDALEIREVQLRLLVQMAGYYFDGGHVGAAAEWYEEVLDLAQDGDPMVAEAHLGVAICRAETGDLSGALDALDEAAAAGSPEPLTGARIGFARATVACERDEYRRCRDLLQDARAAADDQNAYVLAGRCDDLSARIEWLRNDFDEAQASAQRARDAGERTGHPGLSRAARVTLATLFLAHDPVRALEEATAATRFDRSPLVAEAFAVRGVALVRTDAGDDLAVEAFAEADRLASGLLARESGRYLIREVQGLARAGLALLRRGSSEVPAERAYRKAIPHPDVPGAWHRRRALFRALVAGRPGALPRLHDLLDGWPPAQSQP</sequence>
<dbReference type="InterPro" id="IPR011990">
    <property type="entry name" value="TPR-like_helical_dom_sf"/>
</dbReference>